<dbReference type="Proteomes" id="UP000017396">
    <property type="component" value="Chromosome"/>
</dbReference>
<evidence type="ECO:0000256" key="4">
    <source>
        <dbReference type="ARBA" id="ARBA00023078"/>
    </source>
</evidence>
<keyword evidence="5" id="KW-0472">Membrane</keyword>
<evidence type="ECO:0000256" key="1">
    <source>
        <dbReference type="ARBA" id="ARBA00004445"/>
    </source>
</evidence>
<dbReference type="STRING" id="1183438.GKIL_4301"/>
<dbReference type="OrthoDB" id="574405at2"/>
<evidence type="ECO:0000256" key="6">
    <source>
        <dbReference type="PROSITE-ProRule" id="PRU00771"/>
    </source>
</evidence>
<dbReference type="KEGG" id="glj:GKIL_4301"/>
<evidence type="ECO:0000259" key="7">
    <source>
        <dbReference type="PROSITE" id="PS51441"/>
    </source>
</evidence>
<reference evidence="8 9" key="1">
    <citation type="journal article" date="2013" name="PLoS ONE">
        <title>Cultivation and Complete Genome Sequencing of Gloeobacter kilaueensis sp. nov., from a Lava Cave in Kilauea Caldera, Hawai'i.</title>
        <authorList>
            <person name="Saw J.H."/>
            <person name="Schatz M."/>
            <person name="Brown M.V."/>
            <person name="Kunkel D.D."/>
            <person name="Foster J.S."/>
            <person name="Shick H."/>
            <person name="Christensen S."/>
            <person name="Hou S."/>
            <person name="Wan X."/>
            <person name="Donachie S.P."/>
        </authorList>
    </citation>
    <scope>NUCLEOTIDE SEQUENCE [LARGE SCALE GENOMIC DNA]</scope>
    <source>
        <strain evidence="9">JS</strain>
    </source>
</reference>
<feature type="domain" description="CpcD-like" evidence="7">
    <location>
        <begin position="17"/>
        <end position="66"/>
    </location>
</feature>
<keyword evidence="3 6" id="KW-0605">Phycobilisome</keyword>
<name>U5QNI3_GLOK1</name>
<proteinExistence type="predicted"/>
<dbReference type="PROSITE" id="PS51441">
    <property type="entry name" value="CPCD_LIKE"/>
    <property type="match status" value="1"/>
</dbReference>
<dbReference type="AlphaFoldDB" id="U5QNI3"/>
<dbReference type="SMART" id="SM01094">
    <property type="entry name" value="CpcD"/>
    <property type="match status" value="1"/>
</dbReference>
<dbReference type="GO" id="GO:0030089">
    <property type="term" value="C:phycobilisome"/>
    <property type="evidence" value="ECO:0007669"/>
    <property type="project" value="UniProtKB-UniRule"/>
</dbReference>
<comment type="subcellular location">
    <subcellularLocation>
        <location evidence="1">Cellular thylakoid membrane</location>
        <topology evidence="1">Peripheral membrane protein</topology>
        <orientation evidence="1">Cytoplasmic side</orientation>
    </subcellularLocation>
</comment>
<sequence length="75" mass="8063">MSGMANTGDTTASDYANRTVLIEVTGLQQSWLRTSNSTVKVPYSRLSQTIQQLSRLGGKVAKVTLYPSGDKPAES</sequence>
<accession>U5QNI3</accession>
<dbReference type="GO" id="GO:0031676">
    <property type="term" value="C:plasma membrane-derived thylakoid membrane"/>
    <property type="evidence" value="ECO:0007669"/>
    <property type="project" value="UniProtKB-SubCell"/>
</dbReference>
<evidence type="ECO:0000256" key="2">
    <source>
        <dbReference type="ARBA" id="ARBA00022549"/>
    </source>
</evidence>
<keyword evidence="2" id="KW-0042">Antenna complex</keyword>
<keyword evidence="9" id="KW-1185">Reference proteome</keyword>
<evidence type="ECO:0000256" key="5">
    <source>
        <dbReference type="ARBA" id="ARBA00023136"/>
    </source>
</evidence>
<dbReference type="InterPro" id="IPR008213">
    <property type="entry name" value="CpcD-like_dom"/>
</dbReference>
<evidence type="ECO:0000256" key="3">
    <source>
        <dbReference type="ARBA" id="ARBA00022738"/>
    </source>
</evidence>
<protein>
    <submittedName>
        <fullName evidence="8">CpcD/allophycocyanin linker domain protein</fullName>
    </submittedName>
</protein>
<evidence type="ECO:0000313" key="9">
    <source>
        <dbReference type="Proteomes" id="UP000017396"/>
    </source>
</evidence>
<evidence type="ECO:0000313" key="8">
    <source>
        <dbReference type="EMBL" id="AGY60547.1"/>
    </source>
</evidence>
<dbReference type="RefSeq" id="WP_023175914.1">
    <property type="nucleotide sequence ID" value="NC_022600.1"/>
</dbReference>
<dbReference type="HOGENOM" id="CLU_198932_0_0_3"/>
<dbReference type="Pfam" id="PF01383">
    <property type="entry name" value="CpcD"/>
    <property type="match status" value="1"/>
</dbReference>
<organism evidence="8 9">
    <name type="scientific">Gloeobacter kilaueensis (strain ATCC BAA-2537 / CCAP 1431/1 / ULC 316 / JS1)</name>
    <dbReference type="NCBI Taxonomy" id="1183438"/>
    <lineage>
        <taxon>Bacteria</taxon>
        <taxon>Bacillati</taxon>
        <taxon>Cyanobacteriota</taxon>
        <taxon>Cyanophyceae</taxon>
        <taxon>Gloeobacterales</taxon>
        <taxon>Gloeobacteraceae</taxon>
        <taxon>Gloeobacter</taxon>
    </lineage>
</organism>
<dbReference type="eggNOG" id="ENOG5033KR0">
    <property type="taxonomic scope" value="Bacteria"/>
</dbReference>
<dbReference type="EMBL" id="CP003587">
    <property type="protein sequence ID" value="AGY60547.1"/>
    <property type="molecule type" value="Genomic_DNA"/>
</dbReference>
<gene>
    <name evidence="8" type="ORF">GKIL_4301</name>
</gene>
<keyword evidence="4" id="KW-0793">Thylakoid</keyword>